<dbReference type="InterPro" id="IPR001792">
    <property type="entry name" value="Acylphosphatase-like_dom"/>
</dbReference>
<sequence>MSGHGQIVTVHLRIEGKVQGVWYRAWTEKAAAALGLDGWVRNRQDGTVEAVLKGPAAVVEQMVTACHDGPTDARVTAVIATPAPHEDVPAGFHRRATL</sequence>
<dbReference type="InterPro" id="IPR017968">
    <property type="entry name" value="Acylphosphatase_CS"/>
</dbReference>
<feature type="domain" description="Acylphosphatase-like" evidence="6">
    <location>
        <begin position="9"/>
        <end position="96"/>
    </location>
</feature>
<dbReference type="PRINTS" id="PR00112">
    <property type="entry name" value="ACYLPHPHTASE"/>
</dbReference>
<dbReference type="Pfam" id="PF00708">
    <property type="entry name" value="Acylphosphatase"/>
    <property type="match status" value="1"/>
</dbReference>
<comment type="catalytic activity">
    <reaction evidence="3 4">
        <text>an acyl phosphate + H2O = a carboxylate + phosphate + H(+)</text>
        <dbReference type="Rhea" id="RHEA:14965"/>
        <dbReference type="ChEBI" id="CHEBI:15377"/>
        <dbReference type="ChEBI" id="CHEBI:15378"/>
        <dbReference type="ChEBI" id="CHEBI:29067"/>
        <dbReference type="ChEBI" id="CHEBI:43474"/>
        <dbReference type="ChEBI" id="CHEBI:59918"/>
        <dbReference type="EC" id="3.6.1.7"/>
    </reaction>
</comment>
<dbReference type="AlphaFoldDB" id="A0A1N7P2E5"/>
<reference evidence="7 8" key="1">
    <citation type="submission" date="2017-01" db="EMBL/GenBank/DDBJ databases">
        <authorList>
            <person name="Mah S.A."/>
            <person name="Swanson W.J."/>
            <person name="Moy G.W."/>
            <person name="Vacquier V.D."/>
        </authorList>
    </citation>
    <scope>NUCLEOTIDE SEQUENCE [LARGE SCALE GENOMIC DNA]</scope>
    <source>
        <strain evidence="7 8">DSM 11589</strain>
    </source>
</reference>
<name>A0A1N7P2E5_9PROT</name>
<comment type="similarity">
    <text evidence="1 5">Belongs to the acylphosphatase family.</text>
</comment>
<dbReference type="PANTHER" id="PTHR47268:SF4">
    <property type="entry name" value="ACYLPHOSPHATASE"/>
    <property type="match status" value="1"/>
</dbReference>
<keyword evidence="4" id="KW-0378">Hydrolase</keyword>
<dbReference type="Gene3D" id="3.30.70.100">
    <property type="match status" value="1"/>
</dbReference>
<gene>
    <name evidence="7" type="ORF">SAMN05421779_10611</name>
</gene>
<dbReference type="InterPro" id="IPR020456">
    <property type="entry name" value="Acylphosphatase"/>
</dbReference>
<evidence type="ECO:0000256" key="1">
    <source>
        <dbReference type="ARBA" id="ARBA00005614"/>
    </source>
</evidence>
<organism evidence="7 8">
    <name type="scientific">Insolitispirillum peregrinum</name>
    <dbReference type="NCBI Taxonomy" id="80876"/>
    <lineage>
        <taxon>Bacteria</taxon>
        <taxon>Pseudomonadati</taxon>
        <taxon>Pseudomonadota</taxon>
        <taxon>Alphaproteobacteria</taxon>
        <taxon>Rhodospirillales</taxon>
        <taxon>Novispirillaceae</taxon>
        <taxon>Insolitispirillum</taxon>
    </lineage>
</organism>
<evidence type="ECO:0000256" key="4">
    <source>
        <dbReference type="PROSITE-ProRule" id="PRU00520"/>
    </source>
</evidence>
<dbReference type="EC" id="3.6.1.7" evidence="2 4"/>
<dbReference type="InterPro" id="IPR036046">
    <property type="entry name" value="Acylphosphatase-like_dom_sf"/>
</dbReference>
<evidence type="ECO:0000313" key="8">
    <source>
        <dbReference type="Proteomes" id="UP000185678"/>
    </source>
</evidence>
<dbReference type="PANTHER" id="PTHR47268">
    <property type="entry name" value="ACYLPHOSPHATASE"/>
    <property type="match status" value="1"/>
</dbReference>
<dbReference type="SUPFAM" id="SSF54975">
    <property type="entry name" value="Acylphosphatase/BLUF domain-like"/>
    <property type="match status" value="1"/>
</dbReference>
<evidence type="ECO:0000256" key="2">
    <source>
        <dbReference type="ARBA" id="ARBA00012150"/>
    </source>
</evidence>
<dbReference type="Proteomes" id="UP000185678">
    <property type="component" value="Unassembled WGS sequence"/>
</dbReference>
<proteinExistence type="inferred from homology"/>
<evidence type="ECO:0000259" key="6">
    <source>
        <dbReference type="PROSITE" id="PS51160"/>
    </source>
</evidence>
<dbReference type="PROSITE" id="PS00151">
    <property type="entry name" value="ACYLPHOSPHATASE_2"/>
    <property type="match status" value="1"/>
</dbReference>
<evidence type="ECO:0000256" key="3">
    <source>
        <dbReference type="ARBA" id="ARBA00047645"/>
    </source>
</evidence>
<dbReference type="PROSITE" id="PS51160">
    <property type="entry name" value="ACYLPHOSPHATASE_3"/>
    <property type="match status" value="1"/>
</dbReference>
<dbReference type="GO" id="GO:0003998">
    <property type="term" value="F:acylphosphatase activity"/>
    <property type="evidence" value="ECO:0007669"/>
    <property type="project" value="UniProtKB-EC"/>
</dbReference>
<accession>A0A1N7P2E5</accession>
<protein>
    <recommendedName>
        <fullName evidence="2 4">acylphosphatase</fullName>
        <ecNumber evidence="2 4">3.6.1.7</ecNumber>
    </recommendedName>
</protein>
<feature type="active site" evidence="4">
    <location>
        <position position="24"/>
    </location>
</feature>
<dbReference type="EMBL" id="FTOA01000006">
    <property type="protein sequence ID" value="SIT04741.1"/>
    <property type="molecule type" value="Genomic_DNA"/>
</dbReference>
<dbReference type="STRING" id="80876.SAMN05421779_10611"/>
<evidence type="ECO:0000256" key="5">
    <source>
        <dbReference type="RuleBase" id="RU004168"/>
    </source>
</evidence>
<evidence type="ECO:0000313" key="7">
    <source>
        <dbReference type="EMBL" id="SIT04741.1"/>
    </source>
</evidence>
<feature type="active site" evidence="4">
    <location>
        <position position="42"/>
    </location>
</feature>
<keyword evidence="8" id="KW-1185">Reference proteome</keyword>